<keyword evidence="2" id="KW-0472">Membrane</keyword>
<keyword evidence="2" id="KW-0812">Transmembrane</keyword>
<feature type="transmembrane region" description="Helical" evidence="2">
    <location>
        <begin position="324"/>
        <end position="350"/>
    </location>
</feature>
<accession>A0A1B7TDQ8</accession>
<evidence type="ECO:0008006" key="5">
    <source>
        <dbReference type="Google" id="ProtNLM"/>
    </source>
</evidence>
<name>A0A1B7TDQ8_9ASCO</name>
<feature type="region of interest" description="Disordered" evidence="1">
    <location>
        <begin position="356"/>
        <end position="382"/>
    </location>
</feature>
<feature type="region of interest" description="Disordered" evidence="1">
    <location>
        <begin position="1"/>
        <end position="119"/>
    </location>
</feature>
<proteinExistence type="predicted"/>
<feature type="compositionally biased region" description="Basic and acidic residues" evidence="1">
    <location>
        <begin position="497"/>
        <end position="509"/>
    </location>
</feature>
<reference evidence="4" key="1">
    <citation type="journal article" date="2016" name="Proc. Natl. Acad. Sci. U.S.A.">
        <title>Comparative genomics of biotechnologically important yeasts.</title>
        <authorList>
            <person name="Riley R."/>
            <person name="Haridas S."/>
            <person name="Wolfe K.H."/>
            <person name="Lopes M.R."/>
            <person name="Hittinger C.T."/>
            <person name="Goeker M."/>
            <person name="Salamov A.A."/>
            <person name="Wisecaver J.H."/>
            <person name="Long T.M."/>
            <person name="Calvey C.H."/>
            <person name="Aerts A.L."/>
            <person name="Barry K.W."/>
            <person name="Choi C."/>
            <person name="Clum A."/>
            <person name="Coughlan A.Y."/>
            <person name="Deshpande S."/>
            <person name="Douglass A.P."/>
            <person name="Hanson S.J."/>
            <person name="Klenk H.-P."/>
            <person name="LaButti K.M."/>
            <person name="Lapidus A."/>
            <person name="Lindquist E.A."/>
            <person name="Lipzen A.M."/>
            <person name="Meier-Kolthoff J.P."/>
            <person name="Ohm R.A."/>
            <person name="Otillar R.P."/>
            <person name="Pangilinan J.L."/>
            <person name="Peng Y."/>
            <person name="Rokas A."/>
            <person name="Rosa C.A."/>
            <person name="Scheuner C."/>
            <person name="Sibirny A.A."/>
            <person name="Slot J.C."/>
            <person name="Stielow J.B."/>
            <person name="Sun H."/>
            <person name="Kurtzman C.P."/>
            <person name="Blackwell M."/>
            <person name="Grigoriev I.V."/>
            <person name="Jeffries T.W."/>
        </authorList>
    </citation>
    <scope>NUCLEOTIDE SEQUENCE [LARGE SCALE GENOMIC DNA]</scope>
    <source>
        <strain evidence="4">NRRL Y-1626</strain>
    </source>
</reference>
<feature type="region of interest" description="Disordered" evidence="1">
    <location>
        <begin position="237"/>
        <end position="256"/>
    </location>
</feature>
<gene>
    <name evidence="3" type="ORF">HANVADRAFT_52677</name>
</gene>
<dbReference type="AlphaFoldDB" id="A0A1B7TDQ8"/>
<evidence type="ECO:0000313" key="4">
    <source>
        <dbReference type="Proteomes" id="UP000092321"/>
    </source>
</evidence>
<comment type="caution">
    <text evidence="3">The sequence shown here is derived from an EMBL/GenBank/DDBJ whole genome shotgun (WGS) entry which is preliminary data.</text>
</comment>
<keyword evidence="4" id="KW-1185">Reference proteome</keyword>
<dbReference type="Proteomes" id="UP000092321">
    <property type="component" value="Unassembled WGS sequence"/>
</dbReference>
<evidence type="ECO:0000256" key="2">
    <source>
        <dbReference type="SAM" id="Phobius"/>
    </source>
</evidence>
<sequence length="565" mass="61594">MGTLDYNSTAESSESSYYSNTYLSSSNSNSGSTSLAIMTSSSSSNSETDNSTTYTTDVSTDSSSSSVKSTSSGKSSSTSSGISTTTLESTSSTNNSLSSGSTNTSYSTSSGNSSSLASNSSTVTTQIVTNIFSQIQTITIINASQVTTQTLPNSEVTTKTLSEQIVTLGVPIATVTSTFTGENQGTTLTTPLFLSSTTIYPNYSYEYTQFYIITADSDSNSKKKRQKIEKKHFKYNNKKKRKLDHNNDNDNNHHNFNINKRATTTTSVSTVMEVLQNVTTQPQTETITTDLAYYTSHLKDNVKAQNMVVISQFTNTQLKNHRNLGAIIGGTLGGVFGALFVSMVFLKWYIQRKSASSSSSSSKDTSIGRTKSEIDGDEVDTINPVNDGFSHYSGRRVNLFEESDLLQYYATPSPSSNNPIIRLLEICHLKSKDGGSSKMVDPFNDEFDFKRRQELQPPVIVEKSARDIVNESNPFNDSNEISFMGAEYNGSGSAHSYDSENDRNIDLNERGNSGGMNSKSDRDDENNNNNSSDDDDESVIIDTFSMSSLCPNTEIKENGMLLEII</sequence>
<keyword evidence="2" id="KW-1133">Transmembrane helix</keyword>
<feature type="region of interest" description="Disordered" evidence="1">
    <location>
        <begin position="491"/>
        <end position="538"/>
    </location>
</feature>
<dbReference type="EMBL" id="LXPE01000012">
    <property type="protein sequence ID" value="OBA26889.1"/>
    <property type="molecule type" value="Genomic_DNA"/>
</dbReference>
<evidence type="ECO:0000313" key="3">
    <source>
        <dbReference type="EMBL" id="OBA26889.1"/>
    </source>
</evidence>
<organism evidence="3 4">
    <name type="scientific">Hanseniaspora valbyensis NRRL Y-1626</name>
    <dbReference type="NCBI Taxonomy" id="766949"/>
    <lineage>
        <taxon>Eukaryota</taxon>
        <taxon>Fungi</taxon>
        <taxon>Dikarya</taxon>
        <taxon>Ascomycota</taxon>
        <taxon>Saccharomycotina</taxon>
        <taxon>Saccharomycetes</taxon>
        <taxon>Saccharomycodales</taxon>
        <taxon>Saccharomycodaceae</taxon>
        <taxon>Hanseniaspora</taxon>
    </lineage>
</organism>
<evidence type="ECO:0000256" key="1">
    <source>
        <dbReference type="SAM" id="MobiDB-lite"/>
    </source>
</evidence>
<protein>
    <recommendedName>
        <fullName evidence="5">Mid2 domain-containing protein</fullName>
    </recommendedName>
</protein>
<feature type="compositionally biased region" description="Basic and acidic residues" evidence="1">
    <location>
        <begin position="244"/>
        <end position="253"/>
    </location>
</feature>
<dbReference type="OrthoDB" id="3973015at2759"/>